<feature type="transmembrane region" description="Helical" evidence="7">
    <location>
        <begin position="12"/>
        <end position="31"/>
    </location>
</feature>
<evidence type="ECO:0000313" key="8">
    <source>
        <dbReference type="EMBL" id="NYF89718.1"/>
    </source>
</evidence>
<dbReference type="AlphaFoldDB" id="A0A852V9U4"/>
<evidence type="ECO:0000256" key="5">
    <source>
        <dbReference type="ARBA" id="ARBA00022989"/>
    </source>
</evidence>
<evidence type="ECO:0000256" key="1">
    <source>
        <dbReference type="ARBA" id="ARBA00007150"/>
    </source>
</evidence>
<protein>
    <submittedName>
        <fullName evidence="8">Phosphatidylglycerol:prolipoprotein diacylglycerol transferase</fullName>
        <ecNumber evidence="8">2.-.-.-</ecNumber>
    </submittedName>
</protein>
<dbReference type="Pfam" id="PF01790">
    <property type="entry name" value="LGT"/>
    <property type="match status" value="1"/>
</dbReference>
<sequence length="290" mass="31293">MFPYIDIGPIHLGTFGLLLWLAAVAATVVLHKNFVRNGVDADALNVVAFVVIAGVLGAKAWHELQNPADLYAAYRQIIAPGWHRPFAVAMDFLHWFQAGFAWFGGMLAGIAMLMWQGRMARFKGALEGTQGKAVGPLRMLDLAAPAAAIGYGVGRIGCLLSGDGDYGINTTLPWGVHMAKNALVLPTPPDALVQPTPVYELLFSLVLAWWLWRRGTKNLSVGTITGEYLVLSGVGRFLVEFVRVNPRLYLGMSNAQVAALGSVVVGFVLIGVAKTKKVQWAPELTADPRT</sequence>
<dbReference type="PANTHER" id="PTHR30589">
    <property type="entry name" value="PROLIPOPROTEIN DIACYLGLYCERYL TRANSFERASE"/>
    <property type="match status" value="1"/>
</dbReference>
<evidence type="ECO:0000313" key="9">
    <source>
        <dbReference type="Proteomes" id="UP000564385"/>
    </source>
</evidence>
<feature type="transmembrane region" description="Helical" evidence="7">
    <location>
        <begin position="92"/>
        <end position="115"/>
    </location>
</feature>
<dbReference type="PANTHER" id="PTHR30589:SF0">
    <property type="entry name" value="PHOSPHATIDYLGLYCEROL--PROLIPOPROTEIN DIACYLGLYCERYL TRANSFERASE"/>
    <property type="match status" value="1"/>
</dbReference>
<reference evidence="8 9" key="1">
    <citation type="submission" date="2020-07" db="EMBL/GenBank/DDBJ databases">
        <title>Genomic Encyclopedia of Type Strains, Phase IV (KMG-V): Genome sequencing to study the core and pangenomes of soil and plant-associated prokaryotes.</title>
        <authorList>
            <person name="Whitman W."/>
        </authorList>
    </citation>
    <scope>NUCLEOTIDE SEQUENCE [LARGE SCALE GENOMIC DNA]</scope>
    <source>
        <strain evidence="8 9">M8UP22</strain>
    </source>
</reference>
<keyword evidence="5 7" id="KW-1133">Transmembrane helix</keyword>
<dbReference type="EMBL" id="JACCCU010000001">
    <property type="protein sequence ID" value="NYF89718.1"/>
    <property type="molecule type" value="Genomic_DNA"/>
</dbReference>
<evidence type="ECO:0000256" key="6">
    <source>
        <dbReference type="ARBA" id="ARBA00023136"/>
    </source>
</evidence>
<feature type="transmembrane region" description="Helical" evidence="7">
    <location>
        <begin position="43"/>
        <end position="61"/>
    </location>
</feature>
<feature type="transmembrane region" description="Helical" evidence="7">
    <location>
        <begin position="251"/>
        <end position="273"/>
    </location>
</feature>
<dbReference type="InterPro" id="IPR001640">
    <property type="entry name" value="Lgt"/>
</dbReference>
<accession>A0A852V9U4</accession>
<dbReference type="GO" id="GO:0042158">
    <property type="term" value="P:lipoprotein biosynthetic process"/>
    <property type="evidence" value="ECO:0007669"/>
    <property type="project" value="InterPro"/>
</dbReference>
<feature type="transmembrane region" description="Helical" evidence="7">
    <location>
        <begin position="219"/>
        <end position="239"/>
    </location>
</feature>
<comment type="similarity">
    <text evidence="1">Belongs to the Lgt family.</text>
</comment>
<keyword evidence="4 7" id="KW-0812">Transmembrane</keyword>
<name>A0A852V9U4_9BACT</name>
<dbReference type="GO" id="GO:0005886">
    <property type="term" value="C:plasma membrane"/>
    <property type="evidence" value="ECO:0007669"/>
    <property type="project" value="InterPro"/>
</dbReference>
<comment type="caution">
    <text evidence="8">The sequence shown here is derived from an EMBL/GenBank/DDBJ whole genome shotgun (WGS) entry which is preliminary data.</text>
</comment>
<dbReference type="EC" id="2.-.-.-" evidence="8"/>
<proteinExistence type="inferred from homology"/>
<keyword evidence="2" id="KW-1003">Cell membrane</keyword>
<gene>
    <name evidence="8" type="ORF">HDF08_001785</name>
</gene>
<dbReference type="Proteomes" id="UP000564385">
    <property type="component" value="Unassembled WGS sequence"/>
</dbReference>
<keyword evidence="3 8" id="KW-0808">Transferase</keyword>
<evidence type="ECO:0000256" key="2">
    <source>
        <dbReference type="ARBA" id="ARBA00022475"/>
    </source>
</evidence>
<evidence type="ECO:0000256" key="4">
    <source>
        <dbReference type="ARBA" id="ARBA00022692"/>
    </source>
</evidence>
<evidence type="ECO:0000256" key="3">
    <source>
        <dbReference type="ARBA" id="ARBA00022679"/>
    </source>
</evidence>
<organism evidence="8 9">
    <name type="scientific">Tunturiibacter lichenicola</name>
    <dbReference type="NCBI Taxonomy" id="2051959"/>
    <lineage>
        <taxon>Bacteria</taxon>
        <taxon>Pseudomonadati</taxon>
        <taxon>Acidobacteriota</taxon>
        <taxon>Terriglobia</taxon>
        <taxon>Terriglobales</taxon>
        <taxon>Acidobacteriaceae</taxon>
        <taxon>Tunturiibacter</taxon>
    </lineage>
</organism>
<evidence type="ECO:0000256" key="7">
    <source>
        <dbReference type="SAM" id="Phobius"/>
    </source>
</evidence>
<dbReference type="GO" id="GO:0008961">
    <property type="term" value="F:phosphatidylglycerol-prolipoprotein diacylglyceryl transferase activity"/>
    <property type="evidence" value="ECO:0007669"/>
    <property type="project" value="InterPro"/>
</dbReference>
<keyword evidence="6 7" id="KW-0472">Membrane</keyword>